<evidence type="ECO:0000313" key="2">
    <source>
        <dbReference type="Proteomes" id="UP000663864"/>
    </source>
</evidence>
<accession>A0A815PCZ2</accession>
<feature type="non-terminal residue" evidence="1">
    <location>
        <position position="1"/>
    </location>
</feature>
<proteinExistence type="predicted"/>
<dbReference type="EMBL" id="CAJNOT010004846">
    <property type="protein sequence ID" value="CAF1447150.1"/>
    <property type="molecule type" value="Genomic_DNA"/>
</dbReference>
<gene>
    <name evidence="1" type="ORF">ZHD862_LOCUS35099</name>
</gene>
<evidence type="ECO:0000313" key="1">
    <source>
        <dbReference type="EMBL" id="CAF1447150.1"/>
    </source>
</evidence>
<comment type="caution">
    <text evidence="1">The sequence shown here is derived from an EMBL/GenBank/DDBJ whole genome shotgun (WGS) entry which is preliminary data.</text>
</comment>
<organism evidence="1 2">
    <name type="scientific">Rotaria sordida</name>
    <dbReference type="NCBI Taxonomy" id="392033"/>
    <lineage>
        <taxon>Eukaryota</taxon>
        <taxon>Metazoa</taxon>
        <taxon>Spiralia</taxon>
        <taxon>Gnathifera</taxon>
        <taxon>Rotifera</taxon>
        <taxon>Eurotatoria</taxon>
        <taxon>Bdelloidea</taxon>
        <taxon>Philodinida</taxon>
        <taxon>Philodinidae</taxon>
        <taxon>Rotaria</taxon>
    </lineage>
</organism>
<protein>
    <submittedName>
        <fullName evidence="1">Uncharacterized protein</fullName>
    </submittedName>
</protein>
<dbReference type="AlphaFoldDB" id="A0A815PCZ2"/>
<sequence>INELINIIKTNLNEENFLNLIHFIQNDLNDKNDFEKIIHFILYTFDNEFLSIEQTLQISNFIFQHTKLNNKPYKNLLQFLIDLLQLHIHSSPKFF</sequence>
<name>A0A815PCZ2_9BILA</name>
<dbReference type="Proteomes" id="UP000663864">
    <property type="component" value="Unassembled WGS sequence"/>
</dbReference>
<reference evidence="1" key="1">
    <citation type="submission" date="2021-02" db="EMBL/GenBank/DDBJ databases">
        <authorList>
            <person name="Nowell W R."/>
        </authorList>
    </citation>
    <scope>NUCLEOTIDE SEQUENCE</scope>
</reference>